<keyword evidence="9" id="KW-1185">Reference proteome</keyword>
<evidence type="ECO:0000256" key="6">
    <source>
        <dbReference type="ARBA" id="ARBA00023063"/>
    </source>
</evidence>
<evidence type="ECO:0000256" key="3">
    <source>
        <dbReference type="ARBA" id="ARBA00023002"/>
    </source>
</evidence>
<evidence type="ECO:0000313" key="9">
    <source>
        <dbReference type="Proteomes" id="UP000186132"/>
    </source>
</evidence>
<keyword evidence="1" id="KW-0001">2Fe-2S</keyword>
<proteinExistence type="predicted"/>
<dbReference type="Pfam" id="PF13806">
    <property type="entry name" value="Rieske_2"/>
    <property type="match status" value="1"/>
</dbReference>
<evidence type="ECO:0000256" key="1">
    <source>
        <dbReference type="ARBA" id="ARBA00022714"/>
    </source>
</evidence>
<dbReference type="GO" id="GO:0042128">
    <property type="term" value="P:nitrate assimilation"/>
    <property type="evidence" value="ECO:0007669"/>
    <property type="project" value="UniProtKB-KW"/>
</dbReference>
<accession>A0A1M5T2G7</accession>
<keyword evidence="5" id="KW-0411">Iron-sulfur</keyword>
<dbReference type="InterPro" id="IPR017941">
    <property type="entry name" value="Rieske_2Fe-2S"/>
</dbReference>
<dbReference type="STRING" id="1206085.SAMN05443575_3882"/>
<dbReference type="GO" id="GO:0004497">
    <property type="term" value="F:monooxygenase activity"/>
    <property type="evidence" value="ECO:0007669"/>
    <property type="project" value="UniProtKB-ARBA"/>
</dbReference>
<evidence type="ECO:0000256" key="2">
    <source>
        <dbReference type="ARBA" id="ARBA00022723"/>
    </source>
</evidence>
<dbReference type="InterPro" id="IPR017881">
    <property type="entry name" value="NirD"/>
</dbReference>
<dbReference type="GO" id="GO:0046872">
    <property type="term" value="F:metal ion binding"/>
    <property type="evidence" value="ECO:0007669"/>
    <property type="project" value="UniProtKB-KW"/>
</dbReference>
<organism evidence="8 9">
    <name type="scientific">Jatrophihabitans endophyticus</name>
    <dbReference type="NCBI Taxonomy" id="1206085"/>
    <lineage>
        <taxon>Bacteria</taxon>
        <taxon>Bacillati</taxon>
        <taxon>Actinomycetota</taxon>
        <taxon>Actinomycetes</taxon>
        <taxon>Jatrophihabitantales</taxon>
        <taxon>Jatrophihabitantaceae</taxon>
        <taxon>Jatrophihabitans</taxon>
    </lineage>
</organism>
<keyword evidence="4" id="KW-0408">Iron</keyword>
<dbReference type="GO" id="GO:0051537">
    <property type="term" value="F:2 iron, 2 sulfur cluster binding"/>
    <property type="evidence" value="ECO:0007669"/>
    <property type="project" value="UniProtKB-KW"/>
</dbReference>
<dbReference type="PROSITE" id="PS51296">
    <property type="entry name" value="RIESKE"/>
    <property type="match status" value="1"/>
</dbReference>
<dbReference type="AlphaFoldDB" id="A0A1M5T2G7"/>
<gene>
    <name evidence="8" type="ORF">SAMN05443575_3882</name>
</gene>
<dbReference type="Proteomes" id="UP000186132">
    <property type="component" value="Unassembled WGS sequence"/>
</dbReference>
<feature type="domain" description="Rieske" evidence="7">
    <location>
        <begin position="10"/>
        <end position="110"/>
    </location>
</feature>
<name>A0A1M5T2G7_9ACTN</name>
<reference evidence="8 9" key="1">
    <citation type="submission" date="2016-11" db="EMBL/GenBank/DDBJ databases">
        <authorList>
            <person name="Jaros S."/>
            <person name="Januszkiewicz K."/>
            <person name="Wedrychowicz H."/>
        </authorList>
    </citation>
    <scope>NUCLEOTIDE SEQUENCE [LARGE SCALE GENOMIC DNA]</scope>
    <source>
        <strain evidence="8 9">DSM 45627</strain>
    </source>
</reference>
<keyword evidence="6" id="KW-0534">Nitrate assimilation</keyword>
<dbReference type="NCBIfam" id="TIGR02378">
    <property type="entry name" value="nirD_assim_sml"/>
    <property type="match status" value="1"/>
</dbReference>
<evidence type="ECO:0000256" key="4">
    <source>
        <dbReference type="ARBA" id="ARBA00023004"/>
    </source>
</evidence>
<dbReference type="OrthoDB" id="3213360at2"/>
<dbReference type="RefSeq" id="WP_073392080.1">
    <property type="nucleotide sequence ID" value="NZ_FQVU01000006.1"/>
</dbReference>
<dbReference type="Gene3D" id="2.102.10.10">
    <property type="entry name" value="Rieske [2Fe-2S] iron-sulphur domain"/>
    <property type="match status" value="1"/>
</dbReference>
<sequence>MTPRGAPEWVPVCSYDRLQPERGVAALVGDRQVALFRTFDGMLYAVDNQDPYTGQFVLSRGIVGTAGDAPTVASPLFKQAFDLRTGACVGDPDVSVAAHEVRRSGDTVEVRLSS</sequence>
<evidence type="ECO:0000313" key="8">
    <source>
        <dbReference type="EMBL" id="SHH44543.1"/>
    </source>
</evidence>
<evidence type="ECO:0000259" key="7">
    <source>
        <dbReference type="PROSITE" id="PS51296"/>
    </source>
</evidence>
<dbReference type="InterPro" id="IPR036922">
    <property type="entry name" value="Rieske_2Fe-2S_sf"/>
</dbReference>
<dbReference type="CDD" id="cd03529">
    <property type="entry name" value="Rieske_NirD"/>
    <property type="match status" value="1"/>
</dbReference>
<dbReference type="PANTHER" id="PTHR40562:SF1">
    <property type="entry name" value="NITRITE REDUCTASE (NADH) SMALL SUBUNIT"/>
    <property type="match status" value="1"/>
</dbReference>
<keyword evidence="3" id="KW-0560">Oxidoreductase</keyword>
<dbReference type="SUPFAM" id="SSF50022">
    <property type="entry name" value="ISP domain"/>
    <property type="match status" value="1"/>
</dbReference>
<evidence type="ECO:0000256" key="5">
    <source>
        <dbReference type="ARBA" id="ARBA00023014"/>
    </source>
</evidence>
<dbReference type="EMBL" id="FQVU01000006">
    <property type="protein sequence ID" value="SHH44543.1"/>
    <property type="molecule type" value="Genomic_DNA"/>
</dbReference>
<protein>
    <submittedName>
        <fullName evidence="8">Nitrite reductase (NADH) small subunit</fullName>
    </submittedName>
</protein>
<dbReference type="GO" id="GO:0016705">
    <property type="term" value="F:oxidoreductase activity, acting on paired donors, with incorporation or reduction of molecular oxygen"/>
    <property type="evidence" value="ECO:0007669"/>
    <property type="project" value="UniProtKB-ARBA"/>
</dbReference>
<dbReference type="InterPro" id="IPR012748">
    <property type="entry name" value="Rieske-like_NirD"/>
</dbReference>
<keyword evidence="2" id="KW-0479">Metal-binding</keyword>
<dbReference type="PANTHER" id="PTHR40562">
    <property type="match status" value="1"/>
</dbReference>
<dbReference type="GO" id="GO:0008942">
    <property type="term" value="F:nitrite reductase [NAD(P)H] activity"/>
    <property type="evidence" value="ECO:0007669"/>
    <property type="project" value="InterPro"/>
</dbReference>
<dbReference type="PROSITE" id="PS51300">
    <property type="entry name" value="NIRD"/>
    <property type="match status" value="1"/>
</dbReference>